<sequence>MLKDQAREVLDDLARKSRVQIEPNGEAQTLAQARAMTASMADYSGSAPDSVISEDIEVPGGDGDIPVRLYRPAMVESARLLVWYHGGGAMAGSLDGHDKPLRQLCAATGRVIASVGYRLAPEHPSPAPQDDCIAATRHLMAKAGELRCEPSGIAIGGDSIGGLLAAVTVLALRQDDAELPSALVMLYPNTDLRPDRDCPSLREQSGHVMTEESLLYENGLFVPEPLDRSDAKVSPHLARDLYGFPRTLIVTCEHDPLRDEGEAFAGRLEESGCSVEHERLDGMIHGVLQMAGWIDEAAKLQARIADFLSASPAKSGHD</sequence>
<dbReference type="SUPFAM" id="SSF53474">
    <property type="entry name" value="alpha/beta-Hydrolases"/>
    <property type="match status" value="1"/>
</dbReference>
<dbReference type="Pfam" id="PF07859">
    <property type="entry name" value="Abhydrolase_3"/>
    <property type="match status" value="1"/>
</dbReference>
<gene>
    <name evidence="2" type="ORF">DYI37_00710</name>
</gene>
<dbReference type="EMBL" id="QURL01000001">
    <property type="protein sequence ID" value="RFC66029.1"/>
    <property type="molecule type" value="Genomic_DNA"/>
</dbReference>
<dbReference type="GO" id="GO:0004771">
    <property type="term" value="F:sterol ester esterase activity"/>
    <property type="evidence" value="ECO:0007669"/>
    <property type="project" value="TreeGrafter"/>
</dbReference>
<evidence type="ECO:0000313" key="2">
    <source>
        <dbReference type="EMBL" id="RFC66029.1"/>
    </source>
</evidence>
<comment type="caution">
    <text evidence="2">The sequence shown here is derived from an EMBL/GenBank/DDBJ whole genome shotgun (WGS) entry which is preliminary data.</text>
</comment>
<dbReference type="InterPro" id="IPR029058">
    <property type="entry name" value="AB_hydrolase_fold"/>
</dbReference>
<organism evidence="2 3">
    <name type="scientific">Fulvimarina endophytica</name>
    <dbReference type="NCBI Taxonomy" id="2293836"/>
    <lineage>
        <taxon>Bacteria</taxon>
        <taxon>Pseudomonadati</taxon>
        <taxon>Pseudomonadota</taxon>
        <taxon>Alphaproteobacteria</taxon>
        <taxon>Hyphomicrobiales</taxon>
        <taxon>Aurantimonadaceae</taxon>
        <taxon>Fulvimarina</taxon>
    </lineage>
</organism>
<feature type="domain" description="Alpha/beta hydrolase fold-3" evidence="1">
    <location>
        <begin position="81"/>
        <end position="288"/>
    </location>
</feature>
<dbReference type="Proteomes" id="UP000264310">
    <property type="component" value="Unassembled WGS sequence"/>
</dbReference>
<keyword evidence="3" id="KW-1185">Reference proteome</keyword>
<protein>
    <submittedName>
        <fullName evidence="2">Alpha/beta hydrolase</fullName>
    </submittedName>
</protein>
<keyword evidence="2" id="KW-0378">Hydrolase</keyword>
<dbReference type="RefSeq" id="WP_116681279.1">
    <property type="nucleotide sequence ID" value="NZ_QURL01000001.1"/>
</dbReference>
<name>A0A371X9Y0_9HYPH</name>
<dbReference type="PANTHER" id="PTHR23025">
    <property type="entry name" value="TRIACYLGLYCEROL LIPASE"/>
    <property type="match status" value="1"/>
</dbReference>
<reference evidence="2 3" key="1">
    <citation type="submission" date="2018-08" db="EMBL/GenBank/DDBJ databases">
        <title>Fulvimarina sp. 85, whole genome shotgun sequence.</title>
        <authorList>
            <person name="Tuo L."/>
        </authorList>
    </citation>
    <scope>NUCLEOTIDE SEQUENCE [LARGE SCALE GENOMIC DNA]</scope>
    <source>
        <strain evidence="2 3">85</strain>
    </source>
</reference>
<accession>A0A371X9Y0</accession>
<dbReference type="GO" id="GO:0019433">
    <property type="term" value="P:triglyceride catabolic process"/>
    <property type="evidence" value="ECO:0007669"/>
    <property type="project" value="TreeGrafter"/>
</dbReference>
<dbReference type="OrthoDB" id="9806180at2"/>
<dbReference type="GO" id="GO:0004806">
    <property type="term" value="F:triacylglycerol lipase activity"/>
    <property type="evidence" value="ECO:0007669"/>
    <property type="project" value="TreeGrafter"/>
</dbReference>
<evidence type="ECO:0000313" key="3">
    <source>
        <dbReference type="Proteomes" id="UP000264310"/>
    </source>
</evidence>
<dbReference type="Gene3D" id="3.40.50.1820">
    <property type="entry name" value="alpha/beta hydrolase"/>
    <property type="match status" value="1"/>
</dbReference>
<evidence type="ECO:0000259" key="1">
    <source>
        <dbReference type="Pfam" id="PF07859"/>
    </source>
</evidence>
<dbReference type="GO" id="GO:0005829">
    <property type="term" value="C:cytosol"/>
    <property type="evidence" value="ECO:0007669"/>
    <property type="project" value="TreeGrafter"/>
</dbReference>
<dbReference type="InterPro" id="IPR013094">
    <property type="entry name" value="AB_hydrolase_3"/>
</dbReference>
<dbReference type="AlphaFoldDB" id="A0A371X9Y0"/>
<dbReference type="PANTHER" id="PTHR23025:SF4">
    <property type="entry name" value="ALPHA_BETA HYDROLASE FOLD-3 DOMAIN-CONTAINING PROTEIN"/>
    <property type="match status" value="1"/>
</dbReference>
<proteinExistence type="predicted"/>